<sequence length="46" mass="4939">MAAPSSLPSWPKRIGWLILIWAASVLSLGLVALAFRFVMNLAGLTV</sequence>
<organism evidence="2 3">
    <name type="scientific">Pseudaminobacter soli</name>
    <name type="common">ex Li et al. 2025</name>
    <dbReference type="NCBI Taxonomy" id="1295366"/>
    <lineage>
        <taxon>Bacteria</taxon>
        <taxon>Pseudomonadati</taxon>
        <taxon>Pseudomonadota</taxon>
        <taxon>Alphaproteobacteria</taxon>
        <taxon>Hyphomicrobiales</taxon>
        <taxon>Phyllobacteriaceae</taxon>
        <taxon>Pseudaminobacter</taxon>
    </lineage>
</organism>
<evidence type="ECO:0000313" key="3">
    <source>
        <dbReference type="Proteomes" id="UP000240653"/>
    </source>
</evidence>
<dbReference type="InterPro" id="IPR018895">
    <property type="entry name" value="DUF2474"/>
</dbReference>
<dbReference type="EMBL" id="PXYL01000001">
    <property type="protein sequence ID" value="PSJ63974.1"/>
    <property type="molecule type" value="Genomic_DNA"/>
</dbReference>
<feature type="transmembrane region" description="Helical" evidence="1">
    <location>
        <begin position="14"/>
        <end position="35"/>
    </location>
</feature>
<dbReference type="Pfam" id="PF10617">
    <property type="entry name" value="DUF2474"/>
    <property type="match status" value="1"/>
</dbReference>
<evidence type="ECO:0000256" key="1">
    <source>
        <dbReference type="SAM" id="Phobius"/>
    </source>
</evidence>
<comment type="caution">
    <text evidence="2">The sequence shown here is derived from an EMBL/GenBank/DDBJ whole genome shotgun (WGS) entry which is preliminary data.</text>
</comment>
<gene>
    <name evidence="2" type="ORF">C7I85_02335</name>
</gene>
<reference evidence="2 3" key="1">
    <citation type="submission" date="2018-03" db="EMBL/GenBank/DDBJ databases">
        <title>The draft genome of Mesorhizobium soli JCM 19897.</title>
        <authorList>
            <person name="Li L."/>
            <person name="Liu L."/>
            <person name="Liang L."/>
            <person name="Wang T."/>
            <person name="Zhang X."/>
        </authorList>
    </citation>
    <scope>NUCLEOTIDE SEQUENCE [LARGE SCALE GENOMIC DNA]</scope>
    <source>
        <strain evidence="2 3">JCM 19897</strain>
    </source>
</reference>
<keyword evidence="1" id="KW-0812">Transmembrane</keyword>
<evidence type="ECO:0000313" key="2">
    <source>
        <dbReference type="EMBL" id="PSJ63974.1"/>
    </source>
</evidence>
<name>A0A2P7SNA5_9HYPH</name>
<keyword evidence="3" id="KW-1185">Reference proteome</keyword>
<keyword evidence="1" id="KW-1133">Transmembrane helix</keyword>
<dbReference type="RefSeq" id="WP_106722331.1">
    <property type="nucleotide sequence ID" value="NZ_PXYL01000001.1"/>
</dbReference>
<proteinExistence type="predicted"/>
<dbReference type="Proteomes" id="UP000240653">
    <property type="component" value="Unassembled WGS sequence"/>
</dbReference>
<accession>A0A2P7SNA5</accession>
<protein>
    <submittedName>
        <fullName evidence="2">DUF2474 domain-containing protein</fullName>
    </submittedName>
</protein>
<dbReference type="AlphaFoldDB" id="A0A2P7SNA5"/>
<keyword evidence="1" id="KW-0472">Membrane</keyword>